<keyword evidence="2" id="KW-1185">Reference proteome</keyword>
<accession>A0ACC2KJ37</accession>
<dbReference type="Proteomes" id="UP001234297">
    <property type="component" value="Chromosome 9"/>
</dbReference>
<comment type="caution">
    <text evidence="1">The sequence shown here is derived from an EMBL/GenBank/DDBJ whole genome shotgun (WGS) entry which is preliminary data.</text>
</comment>
<sequence length="157" mass="18555">MDREEKRSNTSLRSLRQQHARSKSILLSSECISAECVAFATYERLSRSVRLSGELTGHRRKSRPWLFLNCFDFGQQKQDGDDTNRAREDKEKKTSRDKSRWSSWLPDPNRRWPVQGWLMLYGDFDIPKLRLSFLSRPVQKIKDRIHHLYVAGPCLFI</sequence>
<name>A0ACC2KJ37_PERAE</name>
<reference evidence="1 2" key="1">
    <citation type="journal article" date="2022" name="Hortic Res">
        <title>A haplotype resolved chromosomal level avocado genome allows analysis of novel avocado genes.</title>
        <authorList>
            <person name="Nath O."/>
            <person name="Fletcher S.J."/>
            <person name="Hayward A."/>
            <person name="Shaw L.M."/>
            <person name="Masouleh A.K."/>
            <person name="Furtado A."/>
            <person name="Henry R.J."/>
            <person name="Mitter N."/>
        </authorList>
    </citation>
    <scope>NUCLEOTIDE SEQUENCE [LARGE SCALE GENOMIC DNA]</scope>
    <source>
        <strain evidence="2">cv. Hass</strain>
    </source>
</reference>
<organism evidence="1 2">
    <name type="scientific">Persea americana</name>
    <name type="common">Avocado</name>
    <dbReference type="NCBI Taxonomy" id="3435"/>
    <lineage>
        <taxon>Eukaryota</taxon>
        <taxon>Viridiplantae</taxon>
        <taxon>Streptophyta</taxon>
        <taxon>Embryophyta</taxon>
        <taxon>Tracheophyta</taxon>
        <taxon>Spermatophyta</taxon>
        <taxon>Magnoliopsida</taxon>
        <taxon>Magnoliidae</taxon>
        <taxon>Laurales</taxon>
        <taxon>Lauraceae</taxon>
        <taxon>Persea</taxon>
    </lineage>
</organism>
<proteinExistence type="predicted"/>
<protein>
    <submittedName>
        <fullName evidence="1">Uncharacterized protein</fullName>
    </submittedName>
</protein>
<evidence type="ECO:0000313" key="1">
    <source>
        <dbReference type="EMBL" id="KAJ8621113.1"/>
    </source>
</evidence>
<gene>
    <name evidence="1" type="ORF">MRB53_029642</name>
</gene>
<evidence type="ECO:0000313" key="2">
    <source>
        <dbReference type="Proteomes" id="UP001234297"/>
    </source>
</evidence>
<dbReference type="EMBL" id="CM056817">
    <property type="protein sequence ID" value="KAJ8621113.1"/>
    <property type="molecule type" value="Genomic_DNA"/>
</dbReference>